<accession>H1YAI2</accession>
<reference evidence="1" key="1">
    <citation type="submission" date="2011-09" db="EMBL/GenBank/DDBJ databases">
        <title>The permanent draft genome of Mucilaginibacter paludis DSM 18603.</title>
        <authorList>
            <consortium name="US DOE Joint Genome Institute (JGI-PGF)"/>
            <person name="Lucas S."/>
            <person name="Han J."/>
            <person name="Lapidus A."/>
            <person name="Bruce D."/>
            <person name="Goodwin L."/>
            <person name="Pitluck S."/>
            <person name="Peters L."/>
            <person name="Kyrpides N."/>
            <person name="Mavromatis K."/>
            <person name="Ivanova N."/>
            <person name="Mikhailova N."/>
            <person name="Held B."/>
            <person name="Detter J.C."/>
            <person name="Tapia R."/>
            <person name="Han C."/>
            <person name="Land M."/>
            <person name="Hauser L."/>
            <person name="Markowitz V."/>
            <person name="Cheng J.-F."/>
            <person name="Hugenholtz P."/>
            <person name="Woyke T."/>
            <person name="Wu D."/>
            <person name="Tindall B."/>
            <person name="Brambilla E."/>
            <person name="Klenk H.-P."/>
            <person name="Eisen J.A."/>
        </authorList>
    </citation>
    <scope>NUCLEOTIDE SEQUENCE [LARGE SCALE GENOMIC DNA]</scope>
    <source>
        <strain evidence="1">DSM 18603</strain>
    </source>
</reference>
<sequence>MDKDNINSAISNHLLLLWWTDEIRTTVEAEHGQDTLSEINEICSFASEGLEWATDDDILAHEKTRVRLKTRYPFLSKDAILKIANMSAYFWK</sequence>
<proteinExistence type="predicted"/>
<dbReference type="EMBL" id="CM001403">
    <property type="protein sequence ID" value="EHQ29102.1"/>
    <property type="molecule type" value="Genomic_DNA"/>
</dbReference>
<protein>
    <submittedName>
        <fullName evidence="1">Uncharacterized protein</fullName>
    </submittedName>
</protein>
<name>H1YAI2_9SPHI</name>
<dbReference type="Proteomes" id="UP000002774">
    <property type="component" value="Chromosome"/>
</dbReference>
<dbReference type="RefSeq" id="WP_008510137.1">
    <property type="nucleotide sequence ID" value="NZ_CM001403.1"/>
</dbReference>
<dbReference type="HOGENOM" id="CLU_2410019_0_0_10"/>
<evidence type="ECO:0000313" key="2">
    <source>
        <dbReference type="Proteomes" id="UP000002774"/>
    </source>
</evidence>
<gene>
    <name evidence="1" type="ORF">Mucpa_5023</name>
</gene>
<organism evidence="1 2">
    <name type="scientific">Mucilaginibacter paludis DSM 18603</name>
    <dbReference type="NCBI Taxonomy" id="714943"/>
    <lineage>
        <taxon>Bacteria</taxon>
        <taxon>Pseudomonadati</taxon>
        <taxon>Bacteroidota</taxon>
        <taxon>Sphingobacteriia</taxon>
        <taxon>Sphingobacteriales</taxon>
        <taxon>Sphingobacteriaceae</taxon>
        <taxon>Mucilaginibacter</taxon>
    </lineage>
</organism>
<keyword evidence="2" id="KW-1185">Reference proteome</keyword>
<evidence type="ECO:0000313" key="1">
    <source>
        <dbReference type="EMBL" id="EHQ29102.1"/>
    </source>
</evidence>
<dbReference type="AlphaFoldDB" id="H1YAI2"/>